<keyword evidence="2" id="KW-0732">Signal</keyword>
<keyword evidence="4" id="KW-1185">Reference proteome</keyword>
<organism evidence="3 4">
    <name type="scientific">Segatella maculosa OT 289</name>
    <dbReference type="NCBI Taxonomy" id="999422"/>
    <lineage>
        <taxon>Bacteria</taxon>
        <taxon>Pseudomonadati</taxon>
        <taxon>Bacteroidota</taxon>
        <taxon>Bacteroidia</taxon>
        <taxon>Bacteroidales</taxon>
        <taxon>Prevotellaceae</taxon>
        <taxon>Segatella</taxon>
    </lineage>
</organism>
<dbReference type="Proteomes" id="UP000003167">
    <property type="component" value="Unassembled WGS sequence"/>
</dbReference>
<dbReference type="RefSeq" id="WP_008565282.1">
    <property type="nucleotide sequence ID" value="NZ_JH594503.1"/>
</dbReference>
<dbReference type="HOGENOM" id="CLU_1904844_0_0_10"/>
<sequence length="131" mass="14377">MKKIFIFICCIAAMFASTACRYAHEDKPGDTVAAINFDPSLAPKPKQPTASDTSKTQPTTDSIDIFIIGDGSTRRTLQLLSYPSKRDTAIFRKAQHIRVSGSADYGRVVRVTFFCLPSGDSLVNTVTEVRN</sequence>
<proteinExistence type="predicted"/>
<dbReference type="AlphaFoldDB" id="H1HM78"/>
<name>H1HM78_9BACT</name>
<evidence type="ECO:0000256" key="1">
    <source>
        <dbReference type="SAM" id="MobiDB-lite"/>
    </source>
</evidence>
<dbReference type="PATRIC" id="fig|999422.3.peg.1382"/>
<feature type="signal peptide" evidence="2">
    <location>
        <begin position="1"/>
        <end position="19"/>
    </location>
</feature>
<dbReference type="EMBL" id="AGEK01000025">
    <property type="protein sequence ID" value="EHO70713.1"/>
    <property type="molecule type" value="Genomic_DNA"/>
</dbReference>
<protein>
    <submittedName>
        <fullName evidence="3">Uncharacterized protein</fullName>
    </submittedName>
</protein>
<feature type="compositionally biased region" description="Polar residues" evidence="1">
    <location>
        <begin position="48"/>
        <end position="58"/>
    </location>
</feature>
<dbReference type="PROSITE" id="PS51257">
    <property type="entry name" value="PROKAR_LIPOPROTEIN"/>
    <property type="match status" value="1"/>
</dbReference>
<evidence type="ECO:0000313" key="4">
    <source>
        <dbReference type="Proteomes" id="UP000003167"/>
    </source>
</evidence>
<comment type="caution">
    <text evidence="3">The sequence shown here is derived from an EMBL/GenBank/DDBJ whole genome shotgun (WGS) entry which is preliminary data.</text>
</comment>
<evidence type="ECO:0000256" key="2">
    <source>
        <dbReference type="SAM" id="SignalP"/>
    </source>
</evidence>
<gene>
    <name evidence="3" type="ORF">HMPREF9944_01332</name>
</gene>
<reference evidence="3 4" key="1">
    <citation type="submission" date="2011-12" db="EMBL/GenBank/DDBJ databases">
        <title>The Genome Sequence of Prevotella maculosa OT 289.</title>
        <authorList>
            <consortium name="The Broad Institute Genome Sequencing Platform"/>
            <person name="Earl A."/>
            <person name="Ward D."/>
            <person name="Feldgarden M."/>
            <person name="Gevers D."/>
            <person name="Izard J."/>
            <person name="Blanton J.M."/>
            <person name="Mathney J."/>
            <person name="Tanner A.C."/>
            <person name="Dewhirst F.E."/>
            <person name="Young S.K."/>
            <person name="Zeng Q."/>
            <person name="Gargeya S."/>
            <person name="Fitzgerald M."/>
            <person name="Haas B."/>
            <person name="Abouelleil A."/>
            <person name="Alvarado L."/>
            <person name="Arachchi H.M."/>
            <person name="Berlin A."/>
            <person name="Chapman S.B."/>
            <person name="Gearin G."/>
            <person name="Goldberg J."/>
            <person name="Griggs A."/>
            <person name="Gujja S."/>
            <person name="Hansen M."/>
            <person name="Heiman D."/>
            <person name="Howarth C."/>
            <person name="Larimer J."/>
            <person name="Lui A."/>
            <person name="MacDonald P.J.P."/>
            <person name="McCowen C."/>
            <person name="Montmayeur A."/>
            <person name="Murphy C."/>
            <person name="Neiman D."/>
            <person name="Pearson M."/>
            <person name="Priest M."/>
            <person name="Roberts A."/>
            <person name="Saif S."/>
            <person name="Shea T."/>
            <person name="Sisk P."/>
            <person name="Stolte C."/>
            <person name="Sykes S."/>
            <person name="Wortman J."/>
            <person name="Nusbaum C."/>
            <person name="Birren B."/>
        </authorList>
    </citation>
    <scope>NUCLEOTIDE SEQUENCE [LARGE SCALE GENOMIC DNA]</scope>
    <source>
        <strain evidence="3 4">OT 289</strain>
    </source>
</reference>
<feature type="chain" id="PRO_5003549930" evidence="2">
    <location>
        <begin position="20"/>
        <end position="131"/>
    </location>
</feature>
<feature type="region of interest" description="Disordered" evidence="1">
    <location>
        <begin position="37"/>
        <end position="58"/>
    </location>
</feature>
<evidence type="ECO:0000313" key="3">
    <source>
        <dbReference type="EMBL" id="EHO70713.1"/>
    </source>
</evidence>
<accession>H1HM78</accession>
<dbReference type="STRING" id="999422.HMPREF9944_01332"/>
<dbReference type="OrthoDB" id="1082786at2"/>